<dbReference type="Pfam" id="PF13837">
    <property type="entry name" value="Myb_DNA-bind_4"/>
    <property type="match status" value="1"/>
</dbReference>
<name>A0A7R9AGN1_9CRUS</name>
<sequence length="143" mass="15736">MAKAQEVGADLLQSKMDGSMMIQDALTLAGLCANSIPVNNIDDHLVSMSNIGEYLVPVNNTGDCPAPVNRAGSATTPSSSSGFSWNYDSIKLMLNLYKKRKYQFQDGIIRKVKLWDEIAEAMKEHGYPSITGIACDKKFRNMK</sequence>
<feature type="non-terminal residue" evidence="2">
    <location>
        <position position="143"/>
    </location>
</feature>
<dbReference type="InterPro" id="IPR044822">
    <property type="entry name" value="Myb_DNA-bind_4"/>
</dbReference>
<dbReference type="EMBL" id="LR905651">
    <property type="protein sequence ID" value="CAD7253576.1"/>
    <property type="molecule type" value="Genomic_DNA"/>
</dbReference>
<reference evidence="2" key="1">
    <citation type="submission" date="2020-11" db="EMBL/GenBank/DDBJ databases">
        <authorList>
            <person name="Tran Van P."/>
        </authorList>
    </citation>
    <scope>NUCLEOTIDE SEQUENCE</scope>
</reference>
<dbReference type="OrthoDB" id="6367464at2759"/>
<evidence type="ECO:0000313" key="2">
    <source>
        <dbReference type="EMBL" id="CAD7253576.1"/>
    </source>
</evidence>
<organism evidence="2">
    <name type="scientific">Darwinula stevensoni</name>
    <dbReference type="NCBI Taxonomy" id="69355"/>
    <lineage>
        <taxon>Eukaryota</taxon>
        <taxon>Metazoa</taxon>
        <taxon>Ecdysozoa</taxon>
        <taxon>Arthropoda</taxon>
        <taxon>Crustacea</taxon>
        <taxon>Oligostraca</taxon>
        <taxon>Ostracoda</taxon>
        <taxon>Podocopa</taxon>
        <taxon>Podocopida</taxon>
        <taxon>Darwinulocopina</taxon>
        <taxon>Darwinuloidea</taxon>
        <taxon>Darwinulidae</taxon>
        <taxon>Darwinula</taxon>
    </lineage>
</organism>
<dbReference type="AlphaFoldDB" id="A0A7R9AGN1"/>
<keyword evidence="3" id="KW-1185">Reference proteome</keyword>
<proteinExistence type="predicted"/>
<feature type="domain" description="Myb/SANT-like DNA-binding" evidence="1">
    <location>
        <begin position="84"/>
        <end position="143"/>
    </location>
</feature>
<evidence type="ECO:0000259" key="1">
    <source>
        <dbReference type="Pfam" id="PF13837"/>
    </source>
</evidence>
<gene>
    <name evidence="2" type="ORF">DSTB1V02_LOCUS13324</name>
</gene>
<dbReference type="Gene3D" id="1.10.10.60">
    <property type="entry name" value="Homeodomain-like"/>
    <property type="match status" value="1"/>
</dbReference>
<accession>A0A7R9AGN1</accession>
<protein>
    <recommendedName>
        <fullName evidence="1">Myb/SANT-like DNA-binding domain-containing protein</fullName>
    </recommendedName>
</protein>
<dbReference type="EMBL" id="CAJPEV010006134">
    <property type="protein sequence ID" value="CAG0903869.1"/>
    <property type="molecule type" value="Genomic_DNA"/>
</dbReference>
<evidence type="ECO:0000313" key="3">
    <source>
        <dbReference type="Proteomes" id="UP000677054"/>
    </source>
</evidence>
<dbReference type="Proteomes" id="UP000677054">
    <property type="component" value="Unassembled WGS sequence"/>
</dbReference>